<sequence>MISELSIGNPKGVGMDNLIKEISNGLFASVADMITVVKDSSVELLEILMKPVYELPLEDPFEADEQRRRNSVKLK</sequence>
<keyword evidence="2" id="KW-1185">Reference proteome</keyword>
<dbReference type="Proteomes" id="UP000253961">
    <property type="component" value="Unassembled WGS sequence"/>
</dbReference>
<dbReference type="EMBL" id="QPKV01000007">
    <property type="protein sequence ID" value="RDC55243.1"/>
    <property type="molecule type" value="Genomic_DNA"/>
</dbReference>
<name>A0A369PRT3_9SPHI</name>
<dbReference type="AlphaFoldDB" id="A0A369PRT3"/>
<evidence type="ECO:0000313" key="2">
    <source>
        <dbReference type="Proteomes" id="UP000253961"/>
    </source>
</evidence>
<proteinExistence type="predicted"/>
<gene>
    <name evidence="1" type="ORF">DU508_16835</name>
</gene>
<organism evidence="1 2">
    <name type="scientific">Pedobacter chinensis</name>
    <dbReference type="NCBI Taxonomy" id="2282421"/>
    <lineage>
        <taxon>Bacteria</taxon>
        <taxon>Pseudomonadati</taxon>
        <taxon>Bacteroidota</taxon>
        <taxon>Sphingobacteriia</taxon>
        <taxon>Sphingobacteriales</taxon>
        <taxon>Sphingobacteriaceae</taxon>
        <taxon>Pedobacter</taxon>
    </lineage>
</organism>
<protein>
    <submittedName>
        <fullName evidence="1">Uncharacterized protein</fullName>
    </submittedName>
</protein>
<reference evidence="1 2" key="1">
    <citation type="submission" date="2018-07" db="EMBL/GenBank/DDBJ databases">
        <title>Pedobacter sp. nov., isolated from soil.</title>
        <authorList>
            <person name="Zhou L.Y."/>
            <person name="Du Z.J."/>
        </authorList>
    </citation>
    <scope>NUCLEOTIDE SEQUENCE [LARGE SCALE GENOMIC DNA]</scope>
    <source>
        <strain evidence="1 2">JDX94</strain>
    </source>
</reference>
<comment type="caution">
    <text evidence="1">The sequence shown here is derived from an EMBL/GenBank/DDBJ whole genome shotgun (WGS) entry which is preliminary data.</text>
</comment>
<evidence type="ECO:0000313" key="1">
    <source>
        <dbReference type="EMBL" id="RDC55243.1"/>
    </source>
</evidence>
<accession>A0A369PRT3</accession>